<feature type="non-terminal residue" evidence="2">
    <location>
        <position position="98"/>
    </location>
</feature>
<evidence type="ECO:0000256" key="1">
    <source>
        <dbReference type="SAM" id="MobiDB-lite"/>
    </source>
</evidence>
<comment type="caution">
    <text evidence="2">The sequence shown here is derived from an EMBL/GenBank/DDBJ whole genome shotgun (WGS) entry which is preliminary data.</text>
</comment>
<sequence>MTGRPPPPRRRGLRSFYAPVDYLTQNPSPFHSHHKRMEEGNIMYSIKDQVTNTGYRIEVQRRNAYISQGRRMNERARHAGGGRQAGYEEGDGDGGGAV</sequence>
<feature type="region of interest" description="Disordered" evidence="1">
    <location>
        <begin position="68"/>
        <end position="98"/>
    </location>
</feature>
<evidence type="ECO:0000313" key="3">
    <source>
        <dbReference type="Proteomes" id="UP000479710"/>
    </source>
</evidence>
<evidence type="ECO:0000313" key="2">
    <source>
        <dbReference type="EMBL" id="KAF0931993.1"/>
    </source>
</evidence>
<dbReference type="EMBL" id="SPHZ02000001">
    <property type="protein sequence ID" value="KAF0931993.1"/>
    <property type="molecule type" value="Genomic_DNA"/>
</dbReference>
<name>A0A6G1F555_9ORYZ</name>
<keyword evidence="3" id="KW-1185">Reference proteome</keyword>
<dbReference type="AlphaFoldDB" id="A0A6G1F555"/>
<gene>
    <name evidence="2" type="ORF">E2562_007803</name>
</gene>
<protein>
    <submittedName>
        <fullName evidence="2">Uncharacterized protein</fullName>
    </submittedName>
</protein>
<proteinExistence type="predicted"/>
<accession>A0A6G1F555</accession>
<organism evidence="2 3">
    <name type="scientific">Oryza meyeriana var. granulata</name>
    <dbReference type="NCBI Taxonomy" id="110450"/>
    <lineage>
        <taxon>Eukaryota</taxon>
        <taxon>Viridiplantae</taxon>
        <taxon>Streptophyta</taxon>
        <taxon>Embryophyta</taxon>
        <taxon>Tracheophyta</taxon>
        <taxon>Spermatophyta</taxon>
        <taxon>Magnoliopsida</taxon>
        <taxon>Liliopsida</taxon>
        <taxon>Poales</taxon>
        <taxon>Poaceae</taxon>
        <taxon>BOP clade</taxon>
        <taxon>Oryzoideae</taxon>
        <taxon>Oryzeae</taxon>
        <taxon>Oryzinae</taxon>
        <taxon>Oryza</taxon>
        <taxon>Oryza meyeriana</taxon>
    </lineage>
</organism>
<reference evidence="2 3" key="1">
    <citation type="submission" date="2019-11" db="EMBL/GenBank/DDBJ databases">
        <title>Whole genome sequence of Oryza granulata.</title>
        <authorList>
            <person name="Li W."/>
        </authorList>
    </citation>
    <scope>NUCLEOTIDE SEQUENCE [LARGE SCALE GENOMIC DNA]</scope>
    <source>
        <strain evidence="3">cv. Menghai</strain>
        <tissue evidence="2">Leaf</tissue>
    </source>
</reference>
<dbReference type="Proteomes" id="UP000479710">
    <property type="component" value="Unassembled WGS sequence"/>
</dbReference>